<evidence type="ECO:0000256" key="1">
    <source>
        <dbReference type="ARBA" id="ARBA00004651"/>
    </source>
</evidence>
<dbReference type="AlphaFoldDB" id="V4HCB5"/>
<dbReference type="Proteomes" id="UP000017840">
    <property type="component" value="Unassembled WGS sequence"/>
</dbReference>
<evidence type="ECO:0000256" key="5">
    <source>
        <dbReference type="ARBA" id="ARBA00023136"/>
    </source>
</evidence>
<dbReference type="PANTHER" id="PTHR23513">
    <property type="entry name" value="INTEGRAL MEMBRANE EFFLUX PROTEIN-RELATED"/>
    <property type="match status" value="1"/>
</dbReference>
<accession>V4HCB5</accession>
<comment type="caution">
    <text evidence="7">The sequence shown here is derived from an EMBL/GenBank/DDBJ whole genome shotgun (WGS) entry which is preliminary data.</text>
</comment>
<dbReference type="InterPro" id="IPR011701">
    <property type="entry name" value="MFS"/>
</dbReference>
<feature type="transmembrane region" description="Helical" evidence="6">
    <location>
        <begin position="55"/>
        <end position="75"/>
    </location>
</feature>
<feature type="transmembrane region" description="Helical" evidence="6">
    <location>
        <begin position="323"/>
        <end position="342"/>
    </location>
</feature>
<comment type="subcellular location">
    <subcellularLocation>
        <location evidence="1">Cell membrane</location>
        <topology evidence="1">Multi-pass membrane protein</topology>
    </subcellularLocation>
</comment>
<feature type="transmembrane region" description="Helical" evidence="6">
    <location>
        <begin position="408"/>
        <end position="429"/>
    </location>
</feature>
<sequence>MHLAPLGGLRRHPLADLFSNRAFRLLFGGRAVSLAGDALYAVAATWLVYELTGSTAYAGLASALASAPGALRAFVGPLVDRSRLDRVLVGAELAQALVVVVVPLAAWAGALSVGVVLVTIPLVALAGQAGPPAQNAALPRVVDGDRLARANTAFQVASRGVGSLGRAAGGAAVAAVGAVPLYLADAVTFLVAAAAFRALVVPAAAEAGGAGEPGSDGDGAADDSSGLPSLGAYVAELREGVAVVRESAVGAMVAAVAVTTFAGGASVGVLPGYADALGAPSLPLVGAGDAGTYGLLVAANGAGAFVGSLVATRFEGVPFGRMTAAGFGLSAACWAAGVAVSAPLPTAALFALAYVPAGVYNVLVLTVVQTGVPDGLLGRVTAVVGAVSSVVGPVGTLLGGAAGEAVGAGRVVAAAAVGFVGVAAAWVVVPALRRFPAASEVEPGRFGPGAA</sequence>
<dbReference type="RefSeq" id="WP_023394447.1">
    <property type="nucleotide sequence ID" value="NZ_ASGZ01000029.1"/>
</dbReference>
<dbReference type="OrthoDB" id="313372at2157"/>
<feature type="transmembrane region" description="Helical" evidence="6">
    <location>
        <begin position="290"/>
        <end position="311"/>
    </location>
</feature>
<evidence type="ECO:0000256" key="4">
    <source>
        <dbReference type="ARBA" id="ARBA00022989"/>
    </source>
</evidence>
<dbReference type="InterPro" id="IPR036259">
    <property type="entry name" value="MFS_trans_sf"/>
</dbReference>
<dbReference type="GO" id="GO:0005886">
    <property type="term" value="C:plasma membrane"/>
    <property type="evidence" value="ECO:0007669"/>
    <property type="project" value="UniProtKB-SubCell"/>
</dbReference>
<proteinExistence type="predicted"/>
<dbReference type="Pfam" id="PF07690">
    <property type="entry name" value="MFS_1"/>
    <property type="match status" value="1"/>
</dbReference>
<gene>
    <name evidence="7" type="ORF">K933_09312</name>
</gene>
<dbReference type="PANTHER" id="PTHR23513:SF6">
    <property type="entry name" value="MAJOR FACILITATOR SUPERFAMILY ASSOCIATED DOMAIN-CONTAINING PROTEIN"/>
    <property type="match status" value="1"/>
</dbReference>
<evidence type="ECO:0000256" key="6">
    <source>
        <dbReference type="SAM" id="Phobius"/>
    </source>
</evidence>
<keyword evidence="4 6" id="KW-1133">Transmembrane helix</keyword>
<dbReference type="EMBL" id="ASGZ01000029">
    <property type="protein sequence ID" value="ESP88310.1"/>
    <property type="molecule type" value="Genomic_DNA"/>
</dbReference>
<feature type="transmembrane region" description="Helical" evidence="6">
    <location>
        <begin position="380"/>
        <end position="402"/>
    </location>
</feature>
<protein>
    <submittedName>
        <fullName evidence="7">Macrolide-efflux protein</fullName>
    </submittedName>
</protein>
<keyword evidence="8" id="KW-1185">Reference proteome</keyword>
<name>V4HCB5_9EURY</name>
<dbReference type="eggNOG" id="arCOG00135">
    <property type="taxonomic scope" value="Archaea"/>
</dbReference>
<evidence type="ECO:0000313" key="8">
    <source>
        <dbReference type="Proteomes" id="UP000017840"/>
    </source>
</evidence>
<feature type="transmembrane region" description="Helical" evidence="6">
    <location>
        <begin position="248"/>
        <end position="270"/>
    </location>
</feature>
<dbReference type="SUPFAM" id="SSF103473">
    <property type="entry name" value="MFS general substrate transporter"/>
    <property type="match status" value="1"/>
</dbReference>
<keyword evidence="5 6" id="KW-0472">Membrane</keyword>
<reference evidence="7 8" key="1">
    <citation type="journal article" date="2013" name="Genome Announc.">
        <title>Draft Genome Sequence of 'Candidatus Halobonum tyrrellensis' Strain G22, Isolated from the Hypersaline Waters of Lake Tyrrell, Australia.</title>
        <authorList>
            <person name="Ugalde J.A."/>
            <person name="Narasingarao P."/>
            <person name="Kuo S."/>
            <person name="Podell S."/>
            <person name="Allen E.E."/>
        </authorList>
    </citation>
    <scope>NUCLEOTIDE SEQUENCE [LARGE SCALE GENOMIC DNA]</scope>
    <source>
        <strain evidence="7 8">G22</strain>
    </source>
</reference>
<keyword evidence="2" id="KW-1003">Cell membrane</keyword>
<evidence type="ECO:0000313" key="7">
    <source>
        <dbReference type="EMBL" id="ESP88310.1"/>
    </source>
</evidence>
<feature type="transmembrane region" description="Helical" evidence="6">
    <location>
        <begin position="31"/>
        <end position="49"/>
    </location>
</feature>
<dbReference type="Gene3D" id="1.20.1250.20">
    <property type="entry name" value="MFS general substrate transporter like domains"/>
    <property type="match status" value="1"/>
</dbReference>
<evidence type="ECO:0000256" key="2">
    <source>
        <dbReference type="ARBA" id="ARBA00022475"/>
    </source>
</evidence>
<feature type="transmembrane region" description="Helical" evidence="6">
    <location>
        <begin position="348"/>
        <end position="368"/>
    </location>
</feature>
<keyword evidence="3 6" id="KW-0812">Transmembrane</keyword>
<organism evidence="7 8">
    <name type="scientific">Candidatus Halobonum tyrrellensis G22</name>
    <dbReference type="NCBI Taxonomy" id="1324957"/>
    <lineage>
        <taxon>Archaea</taxon>
        <taxon>Methanobacteriati</taxon>
        <taxon>Methanobacteriota</taxon>
        <taxon>Stenosarchaea group</taxon>
        <taxon>Halobacteria</taxon>
        <taxon>Halobacteriales</taxon>
        <taxon>Haloferacaceae</taxon>
        <taxon>Candidatus Halobonum</taxon>
    </lineage>
</organism>
<evidence type="ECO:0000256" key="3">
    <source>
        <dbReference type="ARBA" id="ARBA00022692"/>
    </source>
</evidence>
<dbReference type="GO" id="GO:0022857">
    <property type="term" value="F:transmembrane transporter activity"/>
    <property type="evidence" value="ECO:0007669"/>
    <property type="project" value="InterPro"/>
</dbReference>